<proteinExistence type="predicted"/>
<feature type="domain" description="SprT-like" evidence="1">
    <location>
        <begin position="215"/>
        <end position="321"/>
    </location>
</feature>
<comment type="caution">
    <text evidence="2">The sequence shown here is derived from an EMBL/GenBank/DDBJ whole genome shotgun (WGS) entry which is preliminary data.</text>
</comment>
<evidence type="ECO:0000313" key="3">
    <source>
        <dbReference type="Proteomes" id="UP000258309"/>
    </source>
</evidence>
<dbReference type="Pfam" id="PF10263">
    <property type="entry name" value="SprT-like"/>
    <property type="match status" value="1"/>
</dbReference>
<feature type="non-terminal residue" evidence="2">
    <location>
        <position position="1"/>
    </location>
</feature>
<dbReference type="Proteomes" id="UP000258309">
    <property type="component" value="Unassembled WGS sequence"/>
</dbReference>
<keyword evidence="3" id="KW-1185">Reference proteome</keyword>
<organism evidence="2 3">
    <name type="scientific">Scytalidium lignicola</name>
    <name type="common">Hyphomycete</name>
    <dbReference type="NCBI Taxonomy" id="5539"/>
    <lineage>
        <taxon>Eukaryota</taxon>
        <taxon>Fungi</taxon>
        <taxon>Dikarya</taxon>
        <taxon>Ascomycota</taxon>
        <taxon>Pezizomycotina</taxon>
        <taxon>Leotiomycetes</taxon>
        <taxon>Leotiomycetes incertae sedis</taxon>
        <taxon>Scytalidium</taxon>
    </lineage>
</organism>
<name>A0A3E2HLW2_SCYLI</name>
<dbReference type="STRING" id="5539.A0A3E2HLW2"/>
<gene>
    <name evidence="2" type="ORF">B7463_g2014</name>
</gene>
<feature type="non-terminal residue" evidence="2">
    <location>
        <position position="359"/>
    </location>
</feature>
<dbReference type="OrthoDB" id="5236983at2759"/>
<dbReference type="AlphaFoldDB" id="A0A3E2HLW2"/>
<evidence type="ECO:0000313" key="2">
    <source>
        <dbReference type="EMBL" id="RFU34377.1"/>
    </source>
</evidence>
<sequence>MGNILRQDWVLRSNTNFPMLRYGDNIRIAAGQNHDSRSSQPLLLEEQQSSPISYHPVYQHEPWRQPVPVPIAARASPRASPSLTNSPYTLLNPPQNFAVGRSSHSRSVVSDKNFEQKHPDTLKTFSSHDAAYRVKNRYTRTRRYHGRPNILDKALERTIPNALKVSDHEAANMVKQHFKRGRRHPPCLRYEHYLRSLIERQNNLDAEALDAILVTTDAVFFNRTLSGRVRWKWSNPTETRYQTEFVGATALRHAAQGGFETLIILSEPILRRSCYSRKLLLTAFLHELIHCYLFIHCGFEAKVEGGHTKGFHAIAATIDEWIGPGYLKLCDMEANLNEFLEEDAGREEDLRVQCCTGRR</sequence>
<dbReference type="EMBL" id="NCSJ02000022">
    <property type="protein sequence ID" value="RFU34377.1"/>
    <property type="molecule type" value="Genomic_DNA"/>
</dbReference>
<protein>
    <recommendedName>
        <fullName evidence="1">SprT-like domain-containing protein</fullName>
    </recommendedName>
</protein>
<accession>A0A3E2HLW2</accession>
<dbReference type="GO" id="GO:0006950">
    <property type="term" value="P:response to stress"/>
    <property type="evidence" value="ECO:0007669"/>
    <property type="project" value="UniProtKB-ARBA"/>
</dbReference>
<dbReference type="InterPro" id="IPR006640">
    <property type="entry name" value="SprT-like_domain"/>
</dbReference>
<evidence type="ECO:0000259" key="1">
    <source>
        <dbReference type="Pfam" id="PF10263"/>
    </source>
</evidence>
<reference evidence="2 3" key="1">
    <citation type="submission" date="2018-05" db="EMBL/GenBank/DDBJ databases">
        <title>Draft genome sequence of Scytalidium lignicola DSM 105466, a ubiquitous saprotrophic fungus.</title>
        <authorList>
            <person name="Buettner E."/>
            <person name="Gebauer A.M."/>
            <person name="Hofrichter M."/>
            <person name="Liers C."/>
            <person name="Kellner H."/>
        </authorList>
    </citation>
    <scope>NUCLEOTIDE SEQUENCE [LARGE SCALE GENOMIC DNA]</scope>
    <source>
        <strain evidence="2 3">DSM 105466</strain>
    </source>
</reference>